<dbReference type="Proteomes" id="UP000306324">
    <property type="component" value="Unassembled WGS sequence"/>
</dbReference>
<dbReference type="EMBL" id="SWAD01000060">
    <property type="protein sequence ID" value="TMQ76172.1"/>
    <property type="molecule type" value="Genomic_DNA"/>
</dbReference>
<protein>
    <submittedName>
        <fullName evidence="1">Uncharacterized protein</fullName>
    </submittedName>
</protein>
<name>A0A5S4ELD0_9PROT</name>
<accession>A0A5S4ELD0</accession>
<dbReference type="AlphaFoldDB" id="A0A5S4ELD0"/>
<evidence type="ECO:0000313" key="1">
    <source>
        <dbReference type="EMBL" id="TMQ76172.1"/>
    </source>
</evidence>
<organism evidence="1 2">
    <name type="scientific">Candidatus Accumulibacter phosphatis</name>
    <dbReference type="NCBI Taxonomy" id="327160"/>
    <lineage>
        <taxon>Bacteria</taxon>
        <taxon>Pseudomonadati</taxon>
        <taxon>Pseudomonadota</taxon>
        <taxon>Betaproteobacteria</taxon>
        <taxon>Candidatus Accumulibacter</taxon>
    </lineage>
</organism>
<proteinExistence type="predicted"/>
<evidence type="ECO:0000313" key="2">
    <source>
        <dbReference type="Proteomes" id="UP000306324"/>
    </source>
</evidence>
<comment type="caution">
    <text evidence="1">The sequence shown here is derived from an EMBL/GenBank/DDBJ whole genome shotgun (WGS) entry which is preliminary data.</text>
</comment>
<reference evidence="1 2" key="1">
    <citation type="submission" date="2019-04" db="EMBL/GenBank/DDBJ databases">
        <title>A novel phosphate-accumulating bacterium identified in bioreactor for phosphate removal from wastewater.</title>
        <authorList>
            <person name="Kotlyarov R.Y."/>
            <person name="Beletsky A.V."/>
            <person name="Kallistova A.Y."/>
            <person name="Dorofeev A.G."/>
            <person name="Nikolaev Y.Y."/>
            <person name="Pimenov N.V."/>
            <person name="Ravin N.V."/>
            <person name="Mardanov A.V."/>
        </authorList>
    </citation>
    <scope>NUCLEOTIDE SEQUENCE [LARGE SCALE GENOMIC DNA]</scope>
    <source>
        <strain evidence="1 2">Bin19</strain>
    </source>
</reference>
<gene>
    <name evidence="1" type="ORF">ACCUM_4612</name>
</gene>
<keyword evidence="2" id="KW-1185">Reference proteome</keyword>
<sequence>MLESTARKPPNLRVETLQIVAWMAASPPTSPSRPSNRATCVRTSTGCWKQSGPAIERLPQRELLTLSNRNSIAGFPCR</sequence>